<dbReference type="GO" id="GO:0017116">
    <property type="term" value="F:single-stranded DNA helicase activity"/>
    <property type="evidence" value="ECO:0007669"/>
    <property type="project" value="TreeGrafter"/>
</dbReference>
<organism evidence="2">
    <name type="scientific">marine metagenome</name>
    <dbReference type="NCBI Taxonomy" id="408172"/>
    <lineage>
        <taxon>unclassified sequences</taxon>
        <taxon>metagenomes</taxon>
        <taxon>ecological metagenomes</taxon>
    </lineage>
</organism>
<dbReference type="GO" id="GO:0016887">
    <property type="term" value="F:ATP hydrolysis activity"/>
    <property type="evidence" value="ECO:0007669"/>
    <property type="project" value="InterPro"/>
</dbReference>
<dbReference type="GO" id="GO:0006261">
    <property type="term" value="P:DNA-templated DNA replication"/>
    <property type="evidence" value="ECO:0007669"/>
    <property type="project" value="TreeGrafter"/>
</dbReference>
<feature type="domain" description="AAA+ ATPase" evidence="1">
    <location>
        <begin position="52"/>
        <end position="207"/>
    </location>
</feature>
<dbReference type="Pfam" id="PF16193">
    <property type="entry name" value="AAA_assoc_2"/>
    <property type="match status" value="1"/>
</dbReference>
<reference evidence="2" key="1">
    <citation type="submission" date="2018-05" db="EMBL/GenBank/DDBJ databases">
        <authorList>
            <person name="Lanie J.A."/>
            <person name="Ng W.-L."/>
            <person name="Kazmierczak K.M."/>
            <person name="Andrzejewski T.M."/>
            <person name="Davidsen T.M."/>
            <person name="Wayne K.J."/>
            <person name="Tettelin H."/>
            <person name="Glass J.I."/>
            <person name="Rusch D."/>
            <person name="Podicherti R."/>
            <person name="Tsui H.-C.T."/>
            <person name="Winkler M.E."/>
        </authorList>
    </citation>
    <scope>NUCLEOTIDE SEQUENCE</scope>
</reference>
<dbReference type="Gene3D" id="1.10.8.60">
    <property type="match status" value="1"/>
</dbReference>
<dbReference type="GO" id="GO:0008047">
    <property type="term" value="F:enzyme activator activity"/>
    <property type="evidence" value="ECO:0007669"/>
    <property type="project" value="TreeGrafter"/>
</dbReference>
<dbReference type="GO" id="GO:0003677">
    <property type="term" value="F:DNA binding"/>
    <property type="evidence" value="ECO:0007669"/>
    <property type="project" value="InterPro"/>
</dbReference>
<dbReference type="FunFam" id="3.40.50.300:FF:000137">
    <property type="entry name" value="Replication-associated recombination protein A"/>
    <property type="match status" value="1"/>
</dbReference>
<accession>A0A382S9F1</accession>
<dbReference type="Pfam" id="PF00004">
    <property type="entry name" value="AAA"/>
    <property type="match status" value="1"/>
</dbReference>
<dbReference type="SUPFAM" id="SSF52540">
    <property type="entry name" value="P-loop containing nucleoside triphosphate hydrolases"/>
    <property type="match status" value="1"/>
</dbReference>
<evidence type="ECO:0000259" key="1">
    <source>
        <dbReference type="SMART" id="SM00382"/>
    </source>
</evidence>
<dbReference type="InterPro" id="IPR003959">
    <property type="entry name" value="ATPase_AAA_core"/>
</dbReference>
<dbReference type="PANTHER" id="PTHR13779:SF7">
    <property type="entry name" value="ATPASE WRNIP1"/>
    <property type="match status" value="1"/>
</dbReference>
<dbReference type="InterPro" id="IPR032423">
    <property type="entry name" value="AAA_assoc_2"/>
</dbReference>
<dbReference type="InterPro" id="IPR003593">
    <property type="entry name" value="AAA+_ATPase"/>
</dbReference>
<dbReference type="GO" id="GO:0000731">
    <property type="term" value="P:DNA synthesis involved in DNA repair"/>
    <property type="evidence" value="ECO:0007669"/>
    <property type="project" value="TreeGrafter"/>
</dbReference>
<protein>
    <recommendedName>
        <fullName evidence="1">AAA+ ATPase domain-containing protein</fullName>
    </recommendedName>
</protein>
<dbReference type="Gene3D" id="3.40.50.300">
    <property type="entry name" value="P-loop containing nucleotide triphosphate hydrolases"/>
    <property type="match status" value="1"/>
</dbReference>
<dbReference type="SUPFAM" id="SSF48019">
    <property type="entry name" value="post-AAA+ oligomerization domain-like"/>
    <property type="match status" value="1"/>
</dbReference>
<dbReference type="AlphaFoldDB" id="A0A382S9F1"/>
<sequence>MQDLFEQDSAENRRLIMPLASRMRPLALDDFIGQEHLVGKRAPLGTAIRSDRLWPVILWGPPGTGKTTLAAIAARTTKSCFISISAVMAGVKDIRKAVTAAAEEQKLYKRHTLLFIDEIHRFNKSQQDALLPHVEDGTVILWGATTENPYFYLIHPLLSRLRVLKLDPLSPDELRRILVAALDNTAGLGDLMLTLEEDAQNFIVQRCNGDARTALNWLEAAAELAFIENFRNIKLEILERAMLQRQVQYDRTADHHYHTISAFIKSIRGSDPDGA</sequence>
<evidence type="ECO:0000313" key="2">
    <source>
        <dbReference type="EMBL" id="SVD06503.1"/>
    </source>
</evidence>
<proteinExistence type="predicted"/>
<dbReference type="PANTHER" id="PTHR13779">
    <property type="entry name" value="WERNER HELICASE-INTERACTING PROTEIN 1 FAMILY MEMBER"/>
    <property type="match status" value="1"/>
</dbReference>
<dbReference type="Gene3D" id="1.20.272.10">
    <property type="match status" value="1"/>
</dbReference>
<dbReference type="InterPro" id="IPR027417">
    <property type="entry name" value="P-loop_NTPase"/>
</dbReference>
<dbReference type="CDD" id="cd18139">
    <property type="entry name" value="HLD_clamp_RarA"/>
    <property type="match status" value="1"/>
</dbReference>
<dbReference type="GO" id="GO:0005524">
    <property type="term" value="F:ATP binding"/>
    <property type="evidence" value="ECO:0007669"/>
    <property type="project" value="InterPro"/>
</dbReference>
<dbReference type="InterPro" id="IPR008921">
    <property type="entry name" value="DNA_pol3_clamp-load_cplx_C"/>
</dbReference>
<dbReference type="CDD" id="cd00009">
    <property type="entry name" value="AAA"/>
    <property type="match status" value="1"/>
</dbReference>
<dbReference type="EMBL" id="UINC01127407">
    <property type="protein sequence ID" value="SVD06503.1"/>
    <property type="molecule type" value="Genomic_DNA"/>
</dbReference>
<feature type="non-terminal residue" evidence="2">
    <location>
        <position position="275"/>
    </location>
</feature>
<dbReference type="InterPro" id="IPR051314">
    <property type="entry name" value="AAA_ATPase_RarA/MGS1/WRNIP1"/>
</dbReference>
<dbReference type="SMART" id="SM00382">
    <property type="entry name" value="AAA"/>
    <property type="match status" value="1"/>
</dbReference>
<gene>
    <name evidence="2" type="ORF">METZ01_LOCUS359357</name>
</gene>
<name>A0A382S9F1_9ZZZZ</name>